<dbReference type="InterPro" id="IPR041426">
    <property type="entry name" value="Mos1_HTH"/>
</dbReference>
<name>A0ABQ8S3D6_PERAM</name>
<dbReference type="Proteomes" id="UP001148838">
    <property type="component" value="Unassembled WGS sequence"/>
</dbReference>
<feature type="compositionally biased region" description="Basic and acidic residues" evidence="1">
    <location>
        <begin position="19"/>
        <end position="30"/>
    </location>
</feature>
<organism evidence="3 4">
    <name type="scientific">Periplaneta americana</name>
    <name type="common">American cockroach</name>
    <name type="synonym">Blatta americana</name>
    <dbReference type="NCBI Taxonomy" id="6978"/>
    <lineage>
        <taxon>Eukaryota</taxon>
        <taxon>Metazoa</taxon>
        <taxon>Ecdysozoa</taxon>
        <taxon>Arthropoda</taxon>
        <taxon>Hexapoda</taxon>
        <taxon>Insecta</taxon>
        <taxon>Pterygota</taxon>
        <taxon>Neoptera</taxon>
        <taxon>Polyneoptera</taxon>
        <taxon>Dictyoptera</taxon>
        <taxon>Blattodea</taxon>
        <taxon>Blattoidea</taxon>
        <taxon>Blattidae</taxon>
        <taxon>Blattinae</taxon>
        <taxon>Periplaneta</taxon>
    </lineage>
</organism>
<sequence length="267" mass="31263">MSPGSSTESYLAFARNPRKKPEPEDGMSSDKREEFRHIILFEFNRGAKAAEAARNICAVYQENSIGENIERKWFFRFNTQYPCKICARIWLQHDEAPAHFSLAERQQLTADWLSRSGPMASNVTNFKPLESLWGHLKTLLYVIPVDHVDDLPRIVDARNTIRVKPGTFEQRCGRHDFLNNVLRGKKQMRITSDKSINANLKQKIKWKLKKSRMWIREFCIQENGNQRNRENMYGMWIRENGSSGMRIRENVRESIIIIIIITILHLT</sequence>
<reference evidence="3 4" key="1">
    <citation type="journal article" date="2022" name="Allergy">
        <title>Genome assembly and annotation of Periplaneta americana reveal a comprehensive cockroach allergen profile.</title>
        <authorList>
            <person name="Wang L."/>
            <person name="Xiong Q."/>
            <person name="Saelim N."/>
            <person name="Wang L."/>
            <person name="Nong W."/>
            <person name="Wan A.T."/>
            <person name="Shi M."/>
            <person name="Liu X."/>
            <person name="Cao Q."/>
            <person name="Hui J.H.L."/>
            <person name="Sookrung N."/>
            <person name="Leung T.F."/>
            <person name="Tungtrongchitr A."/>
            <person name="Tsui S.K.W."/>
        </authorList>
    </citation>
    <scope>NUCLEOTIDE SEQUENCE [LARGE SCALE GENOMIC DNA]</scope>
    <source>
        <strain evidence="3">PWHHKU_190912</strain>
    </source>
</reference>
<dbReference type="Gene3D" id="1.10.10.1450">
    <property type="match status" value="1"/>
</dbReference>
<dbReference type="EMBL" id="JAJSOF020000037">
    <property type="protein sequence ID" value="KAJ4428402.1"/>
    <property type="molecule type" value="Genomic_DNA"/>
</dbReference>
<feature type="region of interest" description="Disordered" evidence="1">
    <location>
        <begin position="1"/>
        <end position="30"/>
    </location>
</feature>
<comment type="caution">
    <text evidence="3">The sequence shown here is derived from an EMBL/GenBank/DDBJ whole genome shotgun (WGS) entry which is preliminary data.</text>
</comment>
<evidence type="ECO:0000313" key="3">
    <source>
        <dbReference type="EMBL" id="KAJ4428402.1"/>
    </source>
</evidence>
<dbReference type="Pfam" id="PF17906">
    <property type="entry name" value="HTH_48"/>
    <property type="match status" value="1"/>
</dbReference>
<gene>
    <name evidence="3" type="ORF">ANN_24422</name>
</gene>
<accession>A0ABQ8S3D6</accession>
<evidence type="ECO:0000256" key="1">
    <source>
        <dbReference type="SAM" id="MobiDB-lite"/>
    </source>
</evidence>
<keyword evidence="4" id="KW-1185">Reference proteome</keyword>
<evidence type="ECO:0000259" key="2">
    <source>
        <dbReference type="Pfam" id="PF17906"/>
    </source>
</evidence>
<proteinExistence type="predicted"/>
<protein>
    <recommendedName>
        <fullName evidence="2">Mos1 transposase HTH domain-containing protein</fullName>
    </recommendedName>
</protein>
<evidence type="ECO:0000313" key="4">
    <source>
        <dbReference type="Proteomes" id="UP001148838"/>
    </source>
</evidence>
<feature type="domain" description="Mos1 transposase HTH" evidence="2">
    <location>
        <begin position="32"/>
        <end position="77"/>
    </location>
</feature>